<proteinExistence type="predicted"/>
<dbReference type="Proteomes" id="UP000604046">
    <property type="component" value="Unassembled WGS sequence"/>
</dbReference>
<feature type="region of interest" description="Disordered" evidence="1">
    <location>
        <begin position="88"/>
        <end position="109"/>
    </location>
</feature>
<accession>A0A812RU55</accession>
<comment type="caution">
    <text evidence="3">The sequence shown here is derived from an EMBL/GenBank/DDBJ whole genome shotgun (WGS) entry which is preliminary data.</text>
</comment>
<keyword evidence="2" id="KW-0732">Signal</keyword>
<name>A0A812RU55_9DINO</name>
<protein>
    <recommendedName>
        <fullName evidence="5">Secreted protein</fullName>
    </recommendedName>
</protein>
<sequence length="109" mass="12119">MSSSNRVHCLSYCLLLSLQVLEGARCLQLQLRYLSCHGGGEDHEQAARSQTLGVQEKQQEHGNVWMDMANVADIGRRVLEVSRTERKFNRRRPRVGAPGSSLKIGASAL</sequence>
<gene>
    <name evidence="3" type="ORF">SNAT2548_LOCUS24822</name>
</gene>
<feature type="region of interest" description="Disordered" evidence="1">
    <location>
        <begin position="39"/>
        <end position="59"/>
    </location>
</feature>
<keyword evidence="4" id="KW-1185">Reference proteome</keyword>
<dbReference type="AlphaFoldDB" id="A0A812RU55"/>
<organism evidence="3 4">
    <name type="scientific">Symbiodinium natans</name>
    <dbReference type="NCBI Taxonomy" id="878477"/>
    <lineage>
        <taxon>Eukaryota</taxon>
        <taxon>Sar</taxon>
        <taxon>Alveolata</taxon>
        <taxon>Dinophyceae</taxon>
        <taxon>Suessiales</taxon>
        <taxon>Symbiodiniaceae</taxon>
        <taxon>Symbiodinium</taxon>
    </lineage>
</organism>
<feature type="chain" id="PRO_5032706764" description="Secreted protein" evidence="2">
    <location>
        <begin position="24"/>
        <end position="109"/>
    </location>
</feature>
<feature type="signal peptide" evidence="2">
    <location>
        <begin position="1"/>
        <end position="23"/>
    </location>
</feature>
<evidence type="ECO:0008006" key="5">
    <source>
        <dbReference type="Google" id="ProtNLM"/>
    </source>
</evidence>
<evidence type="ECO:0000313" key="3">
    <source>
        <dbReference type="EMBL" id="CAE7452697.1"/>
    </source>
</evidence>
<evidence type="ECO:0000313" key="4">
    <source>
        <dbReference type="Proteomes" id="UP000604046"/>
    </source>
</evidence>
<evidence type="ECO:0000256" key="2">
    <source>
        <dbReference type="SAM" id="SignalP"/>
    </source>
</evidence>
<evidence type="ECO:0000256" key="1">
    <source>
        <dbReference type="SAM" id="MobiDB-lite"/>
    </source>
</evidence>
<dbReference type="EMBL" id="CAJNDS010002370">
    <property type="protein sequence ID" value="CAE7452697.1"/>
    <property type="molecule type" value="Genomic_DNA"/>
</dbReference>
<reference evidence="3" key="1">
    <citation type="submission" date="2021-02" db="EMBL/GenBank/DDBJ databases">
        <authorList>
            <person name="Dougan E. K."/>
            <person name="Rhodes N."/>
            <person name="Thang M."/>
            <person name="Chan C."/>
        </authorList>
    </citation>
    <scope>NUCLEOTIDE SEQUENCE</scope>
</reference>